<proteinExistence type="predicted"/>
<organism evidence="2 3">
    <name type="scientific">Tessaracoccus palaemonis</name>
    <dbReference type="NCBI Taxonomy" id="2829499"/>
    <lineage>
        <taxon>Bacteria</taxon>
        <taxon>Bacillati</taxon>
        <taxon>Actinomycetota</taxon>
        <taxon>Actinomycetes</taxon>
        <taxon>Propionibacteriales</taxon>
        <taxon>Propionibacteriaceae</taxon>
        <taxon>Tessaracoccus</taxon>
    </lineage>
</organism>
<dbReference type="Proteomes" id="UP000824504">
    <property type="component" value="Chromosome"/>
</dbReference>
<dbReference type="RefSeq" id="WP_219083710.1">
    <property type="nucleotide sequence ID" value="NZ_CP079216.1"/>
</dbReference>
<protein>
    <submittedName>
        <fullName evidence="2">Uncharacterized protein</fullName>
    </submittedName>
</protein>
<evidence type="ECO:0000256" key="1">
    <source>
        <dbReference type="SAM" id="MobiDB-lite"/>
    </source>
</evidence>
<feature type="region of interest" description="Disordered" evidence="1">
    <location>
        <begin position="1"/>
        <end position="85"/>
    </location>
</feature>
<accession>A0ABX8SNM0</accession>
<reference evidence="2 3" key="1">
    <citation type="submission" date="2021-07" db="EMBL/GenBank/DDBJ databases">
        <title>complete genome sequencing of Tessaracoccus sp.J1M15.</title>
        <authorList>
            <person name="Bae J.-W."/>
            <person name="Kim D.-y."/>
        </authorList>
    </citation>
    <scope>NUCLEOTIDE SEQUENCE [LARGE SCALE GENOMIC DNA]</scope>
    <source>
        <strain evidence="2 3">J1M15</strain>
    </source>
</reference>
<keyword evidence="3" id="KW-1185">Reference proteome</keyword>
<evidence type="ECO:0000313" key="2">
    <source>
        <dbReference type="EMBL" id="QXT63783.1"/>
    </source>
</evidence>
<gene>
    <name evidence="2" type="ORF">KDB89_04740</name>
</gene>
<name>A0ABX8SNM0_9ACTN</name>
<evidence type="ECO:0000313" key="3">
    <source>
        <dbReference type="Proteomes" id="UP000824504"/>
    </source>
</evidence>
<dbReference type="EMBL" id="CP079216">
    <property type="protein sequence ID" value="QXT63783.1"/>
    <property type="molecule type" value="Genomic_DNA"/>
</dbReference>
<feature type="compositionally biased region" description="Low complexity" evidence="1">
    <location>
        <begin position="48"/>
        <end position="57"/>
    </location>
</feature>
<sequence length="85" mass="9565">MTDAVTSPQPEPAELRRPSGRSGKFRPRPAPDPVSSDVVLERNVLHSTTRQTDQQTQRQREMVGDLPAWHPMPPDELLTRAPKKS</sequence>